<evidence type="ECO:0000313" key="2">
    <source>
        <dbReference type="Proteomes" id="UP000321113"/>
    </source>
</evidence>
<comment type="caution">
    <text evidence="1">The sequence shown here is derived from an EMBL/GenBank/DDBJ whole genome shotgun (WGS) entry which is preliminary data.</text>
</comment>
<dbReference type="AlphaFoldDB" id="A0A511QVX1"/>
<name>A0A511QVX1_9VIBR</name>
<evidence type="ECO:0000313" key="1">
    <source>
        <dbReference type="EMBL" id="GEM81519.1"/>
    </source>
</evidence>
<dbReference type="Proteomes" id="UP000321113">
    <property type="component" value="Unassembled WGS sequence"/>
</dbReference>
<sequence length="128" mass="14850">MNQKAKQLLQHLCAEYDRLSEEFKSRSFPEFSETINHALGHCFVRCPVGSQRFSIVSVNFDTSVRGQGVLTEFIDYVKQHPYHYQGVEVATIENKSLAKRLRSHGWKYKSLFGKVFFSNTPTLIQDFQ</sequence>
<dbReference type="EMBL" id="BJXK01000025">
    <property type="protein sequence ID" value="GEM81519.1"/>
    <property type="molecule type" value="Genomic_DNA"/>
</dbReference>
<reference evidence="1 2" key="1">
    <citation type="submission" date="2019-07" db="EMBL/GenBank/DDBJ databases">
        <title>Whole genome shotgun sequence of Vibrio superstes NBRC 103154.</title>
        <authorList>
            <person name="Hosoyama A."/>
            <person name="Uohara A."/>
            <person name="Ohji S."/>
            <person name="Ichikawa N."/>
        </authorList>
    </citation>
    <scope>NUCLEOTIDE SEQUENCE [LARGE SCALE GENOMIC DNA]</scope>
    <source>
        <strain evidence="1 2">NBRC 103154</strain>
    </source>
</reference>
<protein>
    <recommendedName>
        <fullName evidence="3">N-acetyltransferase domain-containing protein</fullName>
    </recommendedName>
</protein>
<dbReference type="OrthoDB" id="5896995at2"/>
<gene>
    <name evidence="1" type="ORF">VSU01S_37640</name>
</gene>
<proteinExistence type="predicted"/>
<organism evidence="1 2">
    <name type="scientific">Vibrio superstes NBRC 103154</name>
    <dbReference type="NCBI Taxonomy" id="1219062"/>
    <lineage>
        <taxon>Bacteria</taxon>
        <taxon>Pseudomonadati</taxon>
        <taxon>Pseudomonadota</taxon>
        <taxon>Gammaproteobacteria</taxon>
        <taxon>Vibrionales</taxon>
        <taxon>Vibrionaceae</taxon>
        <taxon>Vibrio</taxon>
    </lineage>
</organism>
<accession>A0A511QVX1</accession>
<evidence type="ECO:0008006" key="3">
    <source>
        <dbReference type="Google" id="ProtNLM"/>
    </source>
</evidence>
<keyword evidence="2" id="KW-1185">Reference proteome</keyword>
<dbReference type="RefSeq" id="WP_119010382.1">
    <property type="nucleotide sequence ID" value="NZ_BJXK01000025.1"/>
</dbReference>